<accession>A0A0R1PDL4</accession>
<dbReference type="RefSeq" id="WP_057750503.1">
    <property type="nucleotide sequence ID" value="NZ_AZER01000016.1"/>
</dbReference>
<dbReference type="AlphaFoldDB" id="A0A0R1PDL4"/>
<keyword evidence="1" id="KW-0812">Transmembrane</keyword>
<keyword evidence="1" id="KW-1133">Transmembrane helix</keyword>
<keyword evidence="3" id="KW-1185">Reference proteome</keyword>
<name>A0A0R1PDL4_9LACO</name>
<sequence>MFPVRYLSANIGGAIMALILGEILTYITSQLETATPNYMLSGILAVIFGLVAANCIYFITRSADPNKH</sequence>
<organism evidence="2 3">
    <name type="scientific">Limosilactobacillus frumenti DSM 13145</name>
    <dbReference type="NCBI Taxonomy" id="1423746"/>
    <lineage>
        <taxon>Bacteria</taxon>
        <taxon>Bacillati</taxon>
        <taxon>Bacillota</taxon>
        <taxon>Bacilli</taxon>
        <taxon>Lactobacillales</taxon>
        <taxon>Lactobacillaceae</taxon>
        <taxon>Limosilactobacillus</taxon>
    </lineage>
</organism>
<gene>
    <name evidence="2" type="ORF">FD27_GL000790</name>
</gene>
<dbReference type="InterPro" id="IPR021324">
    <property type="entry name" value="DUF2929"/>
</dbReference>
<evidence type="ECO:0000313" key="2">
    <source>
        <dbReference type="EMBL" id="KRL27043.1"/>
    </source>
</evidence>
<protein>
    <submittedName>
        <fullName evidence="2">Uncharacterized protein</fullName>
    </submittedName>
</protein>
<feature type="transmembrane region" description="Helical" evidence="1">
    <location>
        <begin position="7"/>
        <end position="27"/>
    </location>
</feature>
<dbReference type="OrthoDB" id="2300224at2"/>
<keyword evidence="1" id="KW-0472">Membrane</keyword>
<proteinExistence type="predicted"/>
<evidence type="ECO:0000256" key="1">
    <source>
        <dbReference type="SAM" id="Phobius"/>
    </source>
</evidence>
<dbReference type="PATRIC" id="fig|1423746.3.peg.798"/>
<dbReference type="EMBL" id="AZER01000016">
    <property type="protein sequence ID" value="KRL27043.1"/>
    <property type="molecule type" value="Genomic_DNA"/>
</dbReference>
<dbReference type="Proteomes" id="UP000051445">
    <property type="component" value="Unassembled WGS sequence"/>
</dbReference>
<comment type="caution">
    <text evidence="2">The sequence shown here is derived from an EMBL/GenBank/DDBJ whole genome shotgun (WGS) entry which is preliminary data.</text>
</comment>
<dbReference type="Pfam" id="PF11151">
    <property type="entry name" value="DUF2929"/>
    <property type="match status" value="1"/>
</dbReference>
<feature type="transmembrane region" description="Helical" evidence="1">
    <location>
        <begin position="39"/>
        <end position="59"/>
    </location>
</feature>
<reference evidence="2 3" key="1">
    <citation type="journal article" date="2015" name="Genome Announc.">
        <title>Expanding the biotechnology potential of lactobacilli through comparative genomics of 213 strains and associated genera.</title>
        <authorList>
            <person name="Sun Z."/>
            <person name="Harris H.M."/>
            <person name="McCann A."/>
            <person name="Guo C."/>
            <person name="Argimon S."/>
            <person name="Zhang W."/>
            <person name="Yang X."/>
            <person name="Jeffery I.B."/>
            <person name="Cooney J.C."/>
            <person name="Kagawa T.F."/>
            <person name="Liu W."/>
            <person name="Song Y."/>
            <person name="Salvetti E."/>
            <person name="Wrobel A."/>
            <person name="Rasinkangas P."/>
            <person name="Parkhill J."/>
            <person name="Rea M.C."/>
            <person name="O'Sullivan O."/>
            <person name="Ritari J."/>
            <person name="Douillard F.P."/>
            <person name="Paul Ross R."/>
            <person name="Yang R."/>
            <person name="Briner A.E."/>
            <person name="Felis G.E."/>
            <person name="de Vos W.M."/>
            <person name="Barrangou R."/>
            <person name="Klaenhammer T.R."/>
            <person name="Caufield P.W."/>
            <person name="Cui Y."/>
            <person name="Zhang H."/>
            <person name="O'Toole P.W."/>
        </authorList>
    </citation>
    <scope>NUCLEOTIDE SEQUENCE [LARGE SCALE GENOMIC DNA]</scope>
    <source>
        <strain evidence="2 3">DSM 13145</strain>
    </source>
</reference>
<evidence type="ECO:0000313" key="3">
    <source>
        <dbReference type="Proteomes" id="UP000051445"/>
    </source>
</evidence>